<dbReference type="GO" id="GO:0016746">
    <property type="term" value="F:acyltransferase activity"/>
    <property type="evidence" value="ECO:0007669"/>
    <property type="project" value="UniProtKB-KW"/>
</dbReference>
<keyword evidence="4" id="KW-1185">Reference proteome</keyword>
<sequence length="233" mass="24121">MIDDLAKTLTAAARGGFPPADGSVSVLPPVSERDWGVISFSGCAVVFAEVTAAWVHARLAPGDLAGPLSPSFLGALAARTGREIENIDLLTVAGPLPGPPPVALRETRDPAHPRIARALRHRDGVRAWTADGEGSAVVVGRGVAGRWEVAFEVAEAARGRGLGRRLAAAGRHLVPPGEPVWAQVAPANAASVRALLAAGFVPVGAEALLKQNRYGERPMHTGTGPQPRHVPGE</sequence>
<keyword evidence="3" id="KW-0012">Acyltransferase</keyword>
<evidence type="ECO:0000313" key="3">
    <source>
        <dbReference type="EMBL" id="MFC6063481.1"/>
    </source>
</evidence>
<feature type="region of interest" description="Disordered" evidence="1">
    <location>
        <begin position="214"/>
        <end position="233"/>
    </location>
</feature>
<dbReference type="SUPFAM" id="SSF55729">
    <property type="entry name" value="Acyl-CoA N-acyltransferases (Nat)"/>
    <property type="match status" value="1"/>
</dbReference>
<dbReference type="Gene3D" id="3.40.630.30">
    <property type="match status" value="1"/>
</dbReference>
<keyword evidence="3" id="KW-0808">Transferase</keyword>
<dbReference type="EC" id="2.3.-.-" evidence="3"/>
<reference evidence="4" key="1">
    <citation type="journal article" date="2019" name="Int. J. Syst. Evol. Microbiol.">
        <title>The Global Catalogue of Microorganisms (GCM) 10K type strain sequencing project: providing services to taxonomists for standard genome sequencing and annotation.</title>
        <authorList>
            <consortium name="The Broad Institute Genomics Platform"/>
            <consortium name="The Broad Institute Genome Sequencing Center for Infectious Disease"/>
            <person name="Wu L."/>
            <person name="Ma J."/>
        </authorList>
    </citation>
    <scope>NUCLEOTIDE SEQUENCE [LARGE SCALE GENOMIC DNA]</scope>
    <source>
        <strain evidence="4">CGMCC 1.15180</strain>
    </source>
</reference>
<evidence type="ECO:0000313" key="4">
    <source>
        <dbReference type="Proteomes" id="UP001596139"/>
    </source>
</evidence>
<accession>A0ABW1MI87</accession>
<organism evidence="3 4">
    <name type="scientific">Streptomyces ochraceiscleroticus</name>
    <dbReference type="NCBI Taxonomy" id="47761"/>
    <lineage>
        <taxon>Bacteria</taxon>
        <taxon>Bacillati</taxon>
        <taxon>Actinomycetota</taxon>
        <taxon>Actinomycetes</taxon>
        <taxon>Kitasatosporales</taxon>
        <taxon>Streptomycetaceae</taxon>
        <taxon>Streptomyces</taxon>
    </lineage>
</organism>
<dbReference type="EMBL" id="JBHSPX010000004">
    <property type="protein sequence ID" value="MFC6063481.1"/>
    <property type="molecule type" value="Genomic_DNA"/>
</dbReference>
<dbReference type="Proteomes" id="UP001596139">
    <property type="component" value="Unassembled WGS sequence"/>
</dbReference>
<dbReference type="InterPro" id="IPR000182">
    <property type="entry name" value="GNAT_dom"/>
</dbReference>
<dbReference type="InterPro" id="IPR016181">
    <property type="entry name" value="Acyl_CoA_acyltransferase"/>
</dbReference>
<name>A0ABW1MI87_9ACTN</name>
<dbReference type="RefSeq" id="WP_063761810.1">
    <property type="nucleotide sequence ID" value="NZ_JBHSPX010000004.1"/>
</dbReference>
<comment type="caution">
    <text evidence="3">The sequence shown here is derived from an EMBL/GenBank/DDBJ whole genome shotgun (WGS) entry which is preliminary data.</text>
</comment>
<protein>
    <submittedName>
        <fullName evidence="3">GNAT family N-acetyltransferase</fullName>
        <ecNumber evidence="3">2.3.-.-</ecNumber>
    </submittedName>
</protein>
<evidence type="ECO:0000259" key="2">
    <source>
        <dbReference type="PROSITE" id="PS51186"/>
    </source>
</evidence>
<gene>
    <name evidence="3" type="ORF">ACFP4F_13070</name>
</gene>
<dbReference type="PROSITE" id="PS51186">
    <property type="entry name" value="GNAT"/>
    <property type="match status" value="1"/>
</dbReference>
<feature type="domain" description="N-acetyltransferase" evidence="2">
    <location>
        <begin position="85"/>
        <end position="220"/>
    </location>
</feature>
<proteinExistence type="predicted"/>
<evidence type="ECO:0000256" key="1">
    <source>
        <dbReference type="SAM" id="MobiDB-lite"/>
    </source>
</evidence>